<gene>
    <name evidence="2" type="ORF">EYF80_038642</name>
</gene>
<feature type="chain" id="PRO_5021321277" evidence="1">
    <location>
        <begin position="20"/>
        <end position="61"/>
    </location>
</feature>
<name>A0A4Z2GER7_9TELE</name>
<protein>
    <submittedName>
        <fullName evidence="2">Uncharacterized protein</fullName>
    </submittedName>
</protein>
<dbReference type="EMBL" id="SRLO01000592">
    <property type="protein sequence ID" value="TNN51172.1"/>
    <property type="molecule type" value="Genomic_DNA"/>
</dbReference>
<feature type="signal peptide" evidence="1">
    <location>
        <begin position="1"/>
        <end position="19"/>
    </location>
</feature>
<dbReference type="AlphaFoldDB" id="A0A4Z2GER7"/>
<proteinExistence type="predicted"/>
<accession>A0A4Z2GER7</accession>
<organism evidence="2 3">
    <name type="scientific">Liparis tanakae</name>
    <name type="common">Tanaka's snailfish</name>
    <dbReference type="NCBI Taxonomy" id="230148"/>
    <lineage>
        <taxon>Eukaryota</taxon>
        <taxon>Metazoa</taxon>
        <taxon>Chordata</taxon>
        <taxon>Craniata</taxon>
        <taxon>Vertebrata</taxon>
        <taxon>Euteleostomi</taxon>
        <taxon>Actinopterygii</taxon>
        <taxon>Neopterygii</taxon>
        <taxon>Teleostei</taxon>
        <taxon>Neoteleostei</taxon>
        <taxon>Acanthomorphata</taxon>
        <taxon>Eupercaria</taxon>
        <taxon>Perciformes</taxon>
        <taxon>Cottioidei</taxon>
        <taxon>Cottales</taxon>
        <taxon>Liparidae</taxon>
        <taxon>Liparis</taxon>
    </lineage>
</organism>
<keyword evidence="1" id="KW-0732">Signal</keyword>
<evidence type="ECO:0000256" key="1">
    <source>
        <dbReference type="SAM" id="SignalP"/>
    </source>
</evidence>
<sequence length="61" mass="6249">MASARLPATFLALSSPALPLCGVKQRNNDANTGAINTNNGLKTIVTVFSRARHVAGAAVLS</sequence>
<evidence type="ECO:0000313" key="3">
    <source>
        <dbReference type="Proteomes" id="UP000314294"/>
    </source>
</evidence>
<evidence type="ECO:0000313" key="2">
    <source>
        <dbReference type="EMBL" id="TNN51172.1"/>
    </source>
</evidence>
<reference evidence="2 3" key="1">
    <citation type="submission" date="2019-03" db="EMBL/GenBank/DDBJ databases">
        <title>First draft genome of Liparis tanakae, snailfish: a comprehensive survey of snailfish specific genes.</title>
        <authorList>
            <person name="Kim W."/>
            <person name="Song I."/>
            <person name="Jeong J.-H."/>
            <person name="Kim D."/>
            <person name="Kim S."/>
            <person name="Ryu S."/>
            <person name="Song J.Y."/>
            <person name="Lee S.K."/>
        </authorList>
    </citation>
    <scope>NUCLEOTIDE SEQUENCE [LARGE SCALE GENOMIC DNA]</scope>
    <source>
        <tissue evidence="2">Muscle</tissue>
    </source>
</reference>
<keyword evidence="3" id="KW-1185">Reference proteome</keyword>
<dbReference type="Proteomes" id="UP000314294">
    <property type="component" value="Unassembled WGS sequence"/>
</dbReference>
<comment type="caution">
    <text evidence="2">The sequence shown here is derived from an EMBL/GenBank/DDBJ whole genome shotgun (WGS) entry which is preliminary data.</text>
</comment>